<dbReference type="InterPro" id="IPR019734">
    <property type="entry name" value="TPR_rpt"/>
</dbReference>
<dbReference type="SUPFAM" id="SSF48452">
    <property type="entry name" value="TPR-like"/>
    <property type="match status" value="2"/>
</dbReference>
<organism evidence="4 5">
    <name type="scientific">Xanthocytophaga agilis</name>
    <dbReference type="NCBI Taxonomy" id="3048010"/>
    <lineage>
        <taxon>Bacteria</taxon>
        <taxon>Pseudomonadati</taxon>
        <taxon>Bacteroidota</taxon>
        <taxon>Cytophagia</taxon>
        <taxon>Cytophagales</taxon>
        <taxon>Rhodocytophagaceae</taxon>
        <taxon>Xanthocytophaga</taxon>
    </lineage>
</organism>
<dbReference type="Pfam" id="PF14559">
    <property type="entry name" value="TPR_19"/>
    <property type="match status" value="1"/>
</dbReference>
<comment type="caution">
    <text evidence="4">The sequence shown here is derived from an EMBL/GenBank/DDBJ whole genome shotgun (WGS) entry which is preliminary data.</text>
</comment>
<dbReference type="AlphaFoldDB" id="A0AAE3R2E4"/>
<dbReference type="Pfam" id="PF07719">
    <property type="entry name" value="TPR_2"/>
    <property type="match status" value="1"/>
</dbReference>
<evidence type="ECO:0000313" key="5">
    <source>
        <dbReference type="Proteomes" id="UP001232063"/>
    </source>
</evidence>
<evidence type="ECO:0000256" key="3">
    <source>
        <dbReference type="PROSITE-ProRule" id="PRU00339"/>
    </source>
</evidence>
<feature type="repeat" description="TPR" evidence="3">
    <location>
        <begin position="43"/>
        <end position="76"/>
    </location>
</feature>
<dbReference type="PROSITE" id="PS50293">
    <property type="entry name" value="TPR_REGION"/>
    <property type="match status" value="1"/>
</dbReference>
<feature type="repeat" description="TPR" evidence="3">
    <location>
        <begin position="111"/>
        <end position="144"/>
    </location>
</feature>
<dbReference type="InterPro" id="IPR011990">
    <property type="entry name" value="TPR-like_helical_dom_sf"/>
</dbReference>
<dbReference type="Pfam" id="PF13432">
    <property type="entry name" value="TPR_16"/>
    <property type="match status" value="1"/>
</dbReference>
<keyword evidence="1" id="KW-0677">Repeat</keyword>
<protein>
    <submittedName>
        <fullName evidence="4">Tetratricopeptide repeat protein</fullName>
    </submittedName>
</protein>
<keyword evidence="5" id="KW-1185">Reference proteome</keyword>
<evidence type="ECO:0000313" key="4">
    <source>
        <dbReference type="EMBL" id="MDJ1502499.1"/>
    </source>
</evidence>
<feature type="repeat" description="TPR" evidence="3">
    <location>
        <begin position="145"/>
        <end position="178"/>
    </location>
</feature>
<dbReference type="PROSITE" id="PS50005">
    <property type="entry name" value="TPR"/>
    <property type="match status" value="3"/>
</dbReference>
<accession>A0AAE3R2E4</accession>
<dbReference type="EMBL" id="JASJOU010000005">
    <property type="protein sequence ID" value="MDJ1502499.1"/>
    <property type="molecule type" value="Genomic_DNA"/>
</dbReference>
<dbReference type="Proteomes" id="UP001232063">
    <property type="component" value="Unassembled WGS sequence"/>
</dbReference>
<dbReference type="Pfam" id="PF13181">
    <property type="entry name" value="TPR_8"/>
    <property type="match status" value="2"/>
</dbReference>
<keyword evidence="2 3" id="KW-0802">TPR repeat</keyword>
<dbReference type="Gene3D" id="1.25.40.10">
    <property type="entry name" value="Tetratricopeptide repeat domain"/>
    <property type="match status" value="4"/>
</dbReference>
<dbReference type="Pfam" id="PF12895">
    <property type="entry name" value="ANAPC3"/>
    <property type="match status" value="1"/>
</dbReference>
<evidence type="ECO:0000256" key="1">
    <source>
        <dbReference type="ARBA" id="ARBA00022737"/>
    </source>
</evidence>
<name>A0AAE3R2E4_9BACT</name>
<evidence type="ECO:0000256" key="2">
    <source>
        <dbReference type="ARBA" id="ARBA00022803"/>
    </source>
</evidence>
<dbReference type="PANTHER" id="PTHR12558">
    <property type="entry name" value="CELL DIVISION CYCLE 16,23,27"/>
    <property type="match status" value="1"/>
</dbReference>
<gene>
    <name evidence="4" type="ORF">QNI22_17660</name>
</gene>
<reference evidence="4" key="1">
    <citation type="submission" date="2023-05" db="EMBL/GenBank/DDBJ databases">
        <authorList>
            <person name="Zhang X."/>
        </authorList>
    </citation>
    <scope>NUCLEOTIDE SEQUENCE</scope>
    <source>
        <strain evidence="4">BD1B2-1</strain>
    </source>
</reference>
<dbReference type="InterPro" id="IPR013105">
    <property type="entry name" value="TPR_2"/>
</dbReference>
<dbReference type="PANTHER" id="PTHR12558:SF13">
    <property type="entry name" value="CELL DIVISION CYCLE PROTEIN 27 HOMOLOG"/>
    <property type="match status" value="1"/>
</dbReference>
<dbReference type="RefSeq" id="WP_314512579.1">
    <property type="nucleotide sequence ID" value="NZ_JASJOU010000005.1"/>
</dbReference>
<proteinExistence type="predicted"/>
<sequence>MSSHSFRIVALVVFFSYLCSPVFAQKNRRHKDETHRQSELAQAEYYFTEGMKYYLLDNYTKAVDYFQKSLEINSENAGTNYAIAQALSKTRSFQDAIPYAEKAIKLVSTNKYYYILLADLYTRDKKYPQAAKAYQELVRIEPNDPESYIELANLYLQQGKYDDAIKAYDQIEKRIGITEEISRQKQQIFLKTNHLNDAISEGKKLVESFPDEPRYALLLAEIYTANKRTTEAIPLLEKVASGSEASSQAHLILSDIYRQQGKVQEADQEIEKAFGNSDLEASVKVQILANYIQTHRDQESRKKALKFADLIIKTHPMEAKAYAVYGDLLAMNDQKENARLIYSKASRLDNSIYEVWSNLLRLDAELNQVDSLIKHSEQALELFPNQGEFWFFNGYAYLLRKNYQKAVDALEEGKKLASSDQKLLNDYNSMLGDAYNGNGEYARSDAAYEEVLANDPDNSSVLNNYSYYLSLRKQKLEKAKEMSKRLMDKHPDNASYIDTHAWVLYMLKDYKESKKYLELAIKDGNNGTILEHYGDVLYKLGETEKAVEMWMKAKKAGETTDTIDKKIAQRKLVE</sequence>
<dbReference type="SMART" id="SM00028">
    <property type="entry name" value="TPR"/>
    <property type="match status" value="8"/>
</dbReference>